<proteinExistence type="predicted"/>
<dbReference type="PANTHER" id="PTHR34914:SF1">
    <property type="entry name" value="LYMPHOCYTE EXPANSION MOLECULE"/>
    <property type="match status" value="1"/>
</dbReference>
<dbReference type="Proteomes" id="UP000053105">
    <property type="component" value="Unassembled WGS sequence"/>
</dbReference>
<dbReference type="PANTHER" id="PTHR34914">
    <property type="entry name" value="LYMPHOCYTE EXPANSION MOLECULE"/>
    <property type="match status" value="1"/>
</dbReference>
<reference evidence="1 2" key="1">
    <citation type="submission" date="2015-07" db="EMBL/GenBank/DDBJ databases">
        <title>The genome of Melipona quadrifasciata.</title>
        <authorList>
            <person name="Pan H."/>
            <person name="Kapheim K."/>
        </authorList>
    </citation>
    <scope>NUCLEOTIDE SEQUENCE [LARGE SCALE GENOMIC DNA]</scope>
    <source>
        <strain evidence="1">0111107301</strain>
        <tissue evidence="1">Whole body</tissue>
    </source>
</reference>
<dbReference type="OrthoDB" id="6275292at2759"/>
<gene>
    <name evidence="1" type="ORF">WN51_02931</name>
</gene>
<accession>A0A0M9A8Y5</accession>
<dbReference type="InterPro" id="IPR033557">
    <property type="entry name" value="CIMAP2"/>
</dbReference>
<name>A0A0M9A8Y5_9HYME</name>
<evidence type="ECO:0000313" key="2">
    <source>
        <dbReference type="Proteomes" id="UP000053105"/>
    </source>
</evidence>
<organism evidence="1 2">
    <name type="scientific">Melipona quadrifasciata</name>
    <dbReference type="NCBI Taxonomy" id="166423"/>
    <lineage>
        <taxon>Eukaryota</taxon>
        <taxon>Metazoa</taxon>
        <taxon>Ecdysozoa</taxon>
        <taxon>Arthropoda</taxon>
        <taxon>Hexapoda</taxon>
        <taxon>Insecta</taxon>
        <taxon>Pterygota</taxon>
        <taxon>Neoptera</taxon>
        <taxon>Endopterygota</taxon>
        <taxon>Hymenoptera</taxon>
        <taxon>Apocrita</taxon>
        <taxon>Aculeata</taxon>
        <taxon>Apoidea</taxon>
        <taxon>Anthophila</taxon>
        <taxon>Apidae</taxon>
        <taxon>Melipona</taxon>
    </lineage>
</organism>
<dbReference type="Pfam" id="PF07004">
    <property type="entry name" value="SHIPPO-rpt"/>
    <property type="match status" value="2"/>
</dbReference>
<dbReference type="AlphaFoldDB" id="A0A0M9A8Y5"/>
<dbReference type="EMBL" id="KQ435711">
    <property type="protein sequence ID" value="KOX79665.1"/>
    <property type="molecule type" value="Genomic_DNA"/>
</dbReference>
<sequence length="213" mass="24912">MVNLVKKFFDSFRDIRRERFKISESLFAEVYWEKGTLRLVHRFFKTNVTYFKFSTSSGLFLGPRDESTIKGYFATVKLEDRGAWPTSLPGEMGKLLHKSNYYKGRWSTCERFPKVSGSRMMLKNIALCYKDPKEPGPGHYNPKSPRKPKNMKNYPFDINVEFIWPGPSWKIEPGPGRYKIKDTRIIKGNGWTSVFKSKAPRTHFIIIPTYNAF</sequence>
<protein>
    <submittedName>
        <fullName evidence="1">Uncharacterized protein</fullName>
    </submittedName>
</protein>
<evidence type="ECO:0000313" key="1">
    <source>
        <dbReference type="EMBL" id="KOX79665.1"/>
    </source>
</evidence>
<dbReference type="InterPro" id="IPR010736">
    <property type="entry name" value="SHIPPO-rpt"/>
</dbReference>
<keyword evidence="2" id="KW-1185">Reference proteome</keyword>